<name>A0A1M4X0G2_9CLOT</name>
<dbReference type="OrthoDB" id="9776217at2"/>
<dbReference type="EMBL" id="FQVM01000015">
    <property type="protein sequence ID" value="SHE86940.1"/>
    <property type="molecule type" value="Genomic_DNA"/>
</dbReference>
<feature type="domain" description="AAA+ ATPase" evidence="1">
    <location>
        <begin position="183"/>
        <end position="306"/>
    </location>
</feature>
<evidence type="ECO:0000313" key="3">
    <source>
        <dbReference type="Proteomes" id="UP000184035"/>
    </source>
</evidence>
<evidence type="ECO:0000259" key="1">
    <source>
        <dbReference type="SMART" id="SM00382"/>
    </source>
</evidence>
<dbReference type="PANTHER" id="PTHR30050">
    <property type="entry name" value="CHROMOSOMAL REPLICATION INITIATOR PROTEIN DNAA"/>
    <property type="match status" value="1"/>
</dbReference>
<dbReference type="Pfam" id="PF01695">
    <property type="entry name" value="IstB_IS21"/>
    <property type="match status" value="1"/>
</dbReference>
<reference evidence="2 3" key="1">
    <citation type="submission" date="2016-11" db="EMBL/GenBank/DDBJ databases">
        <authorList>
            <person name="Jaros S."/>
            <person name="Januszkiewicz K."/>
            <person name="Wedrychowicz H."/>
        </authorList>
    </citation>
    <scope>NUCLEOTIDE SEQUENCE [LARGE SCALE GENOMIC DNA]</scope>
    <source>
        <strain evidence="2 3">DSM 2631</strain>
    </source>
</reference>
<organism evidence="2 3">
    <name type="scientific">Clostridium fallax</name>
    <dbReference type="NCBI Taxonomy" id="1533"/>
    <lineage>
        <taxon>Bacteria</taxon>
        <taxon>Bacillati</taxon>
        <taxon>Bacillota</taxon>
        <taxon>Clostridia</taxon>
        <taxon>Eubacteriales</taxon>
        <taxon>Clostridiaceae</taxon>
        <taxon>Clostridium</taxon>
    </lineage>
</organism>
<dbReference type="AlphaFoldDB" id="A0A1M4X0G2"/>
<dbReference type="InterPro" id="IPR020591">
    <property type="entry name" value="Chromosome_initiator_DnaA-like"/>
</dbReference>
<dbReference type="PANTHER" id="PTHR30050:SF4">
    <property type="entry name" value="ATP-BINDING PROTEIN RV3427C IN INSERTION SEQUENCE-RELATED"/>
    <property type="match status" value="1"/>
</dbReference>
<dbReference type="STRING" id="1533.SAMN05443638_11520"/>
<dbReference type="CDD" id="cd00009">
    <property type="entry name" value="AAA"/>
    <property type="match status" value="1"/>
</dbReference>
<dbReference type="SUPFAM" id="SSF52540">
    <property type="entry name" value="P-loop containing nucleoside triphosphate hydrolases"/>
    <property type="match status" value="1"/>
</dbReference>
<keyword evidence="3" id="KW-1185">Reference proteome</keyword>
<dbReference type="NCBIfam" id="NF005304">
    <property type="entry name" value="PRK06835.1"/>
    <property type="match status" value="1"/>
</dbReference>
<protein>
    <submittedName>
        <fullName evidence="2">DNA replication protein DnaC</fullName>
    </submittedName>
</protein>
<dbReference type="PRINTS" id="PR00051">
    <property type="entry name" value="DNAA"/>
</dbReference>
<dbReference type="GO" id="GO:0006260">
    <property type="term" value="P:DNA replication"/>
    <property type="evidence" value="ECO:0007669"/>
    <property type="project" value="TreeGrafter"/>
</dbReference>
<accession>A0A1M4X0G2</accession>
<dbReference type="Proteomes" id="UP000184035">
    <property type="component" value="Unassembled WGS sequence"/>
</dbReference>
<sequence length="327" mass="38400">MIKGYQEELMNIYEKIRNEEENAFKNRKEEIKKLYPEIIAVDNKIGNLCIKLSLNALKKSSNREEEFYKLQEAITDLRMKKCEMLVSKGYTPDYLNLHYRCKKCKDTGYIGVRQCSCYRQKLVQLYYKNSDLEDAVRANNFKTFDINYYTSHKIGDEKFSPRRNMETILDKIVNDYIPNFKNHNNNLLFYGNSGTGKTFLSHCIAKALLDNGFLVVYRTSDELIRNLKEIRFQGNEFLEDLLVNCDLLIIDDLGAEQITEFSITELFTLLNKKILKNKKMLISTNLTLPSLSKTYSERITSRLLGNFTLYKFYAEDIRVKKNLSKLK</sequence>
<gene>
    <name evidence="2" type="ORF">SAMN05443638_11520</name>
</gene>
<dbReference type="RefSeq" id="WP_072896256.1">
    <property type="nucleotide sequence ID" value="NZ_FQVM01000015.1"/>
</dbReference>
<dbReference type="InterPro" id="IPR002611">
    <property type="entry name" value="IstB_ATP-bd"/>
</dbReference>
<dbReference type="SMART" id="SM00382">
    <property type="entry name" value="AAA"/>
    <property type="match status" value="1"/>
</dbReference>
<dbReference type="InterPro" id="IPR003593">
    <property type="entry name" value="AAA+_ATPase"/>
</dbReference>
<dbReference type="Gene3D" id="3.40.50.300">
    <property type="entry name" value="P-loop containing nucleotide triphosphate hydrolases"/>
    <property type="match status" value="1"/>
</dbReference>
<evidence type="ECO:0000313" key="2">
    <source>
        <dbReference type="EMBL" id="SHE86940.1"/>
    </source>
</evidence>
<dbReference type="GO" id="GO:0005524">
    <property type="term" value="F:ATP binding"/>
    <property type="evidence" value="ECO:0007669"/>
    <property type="project" value="InterPro"/>
</dbReference>
<dbReference type="InterPro" id="IPR027417">
    <property type="entry name" value="P-loop_NTPase"/>
</dbReference>
<proteinExistence type="predicted"/>